<comment type="similarity">
    <text evidence="8 9">Belongs to the TonB-dependent receptor family.</text>
</comment>
<keyword evidence="15" id="KW-1185">Reference proteome</keyword>
<evidence type="ECO:0000313" key="15">
    <source>
        <dbReference type="Proteomes" id="UP001382935"/>
    </source>
</evidence>
<gene>
    <name evidence="14" type="ORF">V6R86_06665</name>
</gene>
<keyword evidence="5 9" id="KW-0798">TonB box</keyword>
<evidence type="ECO:0000256" key="4">
    <source>
        <dbReference type="ARBA" id="ARBA00022692"/>
    </source>
</evidence>
<feature type="signal peptide" evidence="11">
    <location>
        <begin position="1"/>
        <end position="27"/>
    </location>
</feature>
<dbReference type="Pfam" id="PF00593">
    <property type="entry name" value="TonB_dep_Rec_b-barrel"/>
    <property type="match status" value="1"/>
</dbReference>
<feature type="chain" id="PRO_5045348993" evidence="11">
    <location>
        <begin position="28"/>
        <end position="862"/>
    </location>
</feature>
<evidence type="ECO:0000256" key="1">
    <source>
        <dbReference type="ARBA" id="ARBA00004571"/>
    </source>
</evidence>
<dbReference type="PROSITE" id="PS52016">
    <property type="entry name" value="TONB_DEPENDENT_REC_3"/>
    <property type="match status" value="1"/>
</dbReference>
<dbReference type="Pfam" id="PF07715">
    <property type="entry name" value="Plug"/>
    <property type="match status" value="1"/>
</dbReference>
<feature type="domain" description="TonB-dependent receptor plug" evidence="13">
    <location>
        <begin position="67"/>
        <end position="186"/>
    </location>
</feature>
<keyword evidence="2 8" id="KW-0813">Transport</keyword>
<evidence type="ECO:0000256" key="2">
    <source>
        <dbReference type="ARBA" id="ARBA00022448"/>
    </source>
</evidence>
<evidence type="ECO:0000256" key="3">
    <source>
        <dbReference type="ARBA" id="ARBA00022452"/>
    </source>
</evidence>
<dbReference type="InterPro" id="IPR000531">
    <property type="entry name" value="Beta-barrel_TonB"/>
</dbReference>
<evidence type="ECO:0000256" key="7">
    <source>
        <dbReference type="ARBA" id="ARBA00023237"/>
    </source>
</evidence>
<evidence type="ECO:0000256" key="5">
    <source>
        <dbReference type="ARBA" id="ARBA00023077"/>
    </source>
</evidence>
<dbReference type="PANTHER" id="PTHR47234">
    <property type="match status" value="1"/>
</dbReference>
<name>A0ABZ2G3L3_9SPHN</name>
<dbReference type="InterPro" id="IPR036942">
    <property type="entry name" value="Beta-barrel_TonB_sf"/>
</dbReference>
<keyword evidence="14" id="KW-0675">Receptor</keyword>
<feature type="region of interest" description="Disordered" evidence="10">
    <location>
        <begin position="464"/>
        <end position="488"/>
    </location>
</feature>
<protein>
    <submittedName>
        <fullName evidence="14">TonB-dependent receptor</fullName>
    </submittedName>
</protein>
<evidence type="ECO:0000256" key="11">
    <source>
        <dbReference type="SAM" id="SignalP"/>
    </source>
</evidence>
<evidence type="ECO:0000259" key="12">
    <source>
        <dbReference type="Pfam" id="PF00593"/>
    </source>
</evidence>
<keyword evidence="11" id="KW-0732">Signal</keyword>
<dbReference type="Proteomes" id="UP001382935">
    <property type="component" value="Chromosome"/>
</dbReference>
<evidence type="ECO:0000256" key="6">
    <source>
        <dbReference type="ARBA" id="ARBA00023136"/>
    </source>
</evidence>
<evidence type="ECO:0000259" key="13">
    <source>
        <dbReference type="Pfam" id="PF07715"/>
    </source>
</evidence>
<dbReference type="InterPro" id="IPR012910">
    <property type="entry name" value="Plug_dom"/>
</dbReference>
<keyword evidence="6 8" id="KW-0472">Membrane</keyword>
<dbReference type="PANTHER" id="PTHR47234:SF3">
    <property type="entry name" value="SECRETIN_TONB SHORT N-TERMINAL DOMAIN-CONTAINING PROTEIN"/>
    <property type="match status" value="1"/>
</dbReference>
<feature type="domain" description="TonB-dependent receptor-like beta-barrel" evidence="12">
    <location>
        <begin position="318"/>
        <end position="811"/>
    </location>
</feature>
<organism evidence="14 15">
    <name type="scientific">Sphingomonas kaistensis</name>
    <dbReference type="NCBI Taxonomy" id="298708"/>
    <lineage>
        <taxon>Bacteria</taxon>
        <taxon>Pseudomonadati</taxon>
        <taxon>Pseudomonadota</taxon>
        <taxon>Alphaproteobacteria</taxon>
        <taxon>Sphingomonadales</taxon>
        <taxon>Sphingomonadaceae</taxon>
        <taxon>Sphingomonas</taxon>
    </lineage>
</organism>
<sequence>MNRNLMIKALLAGASGLGLFGAAAASAQTAAPASAPSTAATPAAEEPGENEVITVVGSRGRPRTDVERPVAVDVVSADELASTGQTDLGQQVQFTSPSFNSSKFGINGATNFADPASLRGMSPDQVLLLVNGKRRHQFSALNLNVSPGLGTVVSDLNALPSMAVKRIEVLRDGAAAQYGSDAIAGVINLTLADNAEGTRANLTSGIHSEGDGFTVKAGVNQGLRLGANGFINLTLEYFRSQATNRSDPYDGPLYPTAPSPFTGPTAAFPYTTANPRVDRGIYPATGAFVVGNYGSNQNRTYQGFVNSELPLSETLTAYAFGGYSRKDIRAFGFFRAPATFANSALTIFPDGYIPRLPGRSIDYSAVAGLRFDLGPWKVDGSYGYGHNHLDQNALNTVNASLGAASPTSFYVGRTSFGQHVADLVVTRDFGIAFGLQSLNLAAGVQYRRDNFKVDRGDPASYAIGPLATSGKASGSNGRPGYAPQDENDLSRSNVGAFIDVEADITEALLLTGALRYEKYSDFGGNLSGKLAGRLKLSEMLGLRASYNRGFRAPSLAQIGNRVNTSTVQNGLILQTQQISSDDPRLKTLGIPDPKAEISNSYALGMTGEFGRLTATLDAFQIDIKDRIAITDGILTASYPAVAALFPGVREIRFFTNQIDTRTRGADLVLTYRAPLPGDARLNLTLAGTHAKTEVRRQKATPAALLTGASATVRAAPLVGLTAIELIEVAQPRTKVLGSAAVEVDRFTLTTRVSYFGNVKAFSTGLSANDSNVRCDAANRCVQTFSGKALVDLSGTYQVNKPLSLTVGVNNLLNTYPDKWNARRFGFAGEAGSYSNGQTPYTRNAGQFGFNGTYYYASANLDF</sequence>
<dbReference type="SUPFAM" id="SSF56935">
    <property type="entry name" value="Porins"/>
    <property type="match status" value="1"/>
</dbReference>
<dbReference type="Gene3D" id="2.170.130.10">
    <property type="entry name" value="TonB-dependent receptor, plug domain"/>
    <property type="match status" value="1"/>
</dbReference>
<dbReference type="Gene3D" id="2.40.170.20">
    <property type="entry name" value="TonB-dependent receptor, beta-barrel domain"/>
    <property type="match status" value="1"/>
</dbReference>
<keyword evidence="4 8" id="KW-0812">Transmembrane</keyword>
<dbReference type="InterPro" id="IPR037066">
    <property type="entry name" value="Plug_dom_sf"/>
</dbReference>
<accession>A0ABZ2G3L3</accession>
<dbReference type="InterPro" id="IPR039426">
    <property type="entry name" value="TonB-dep_rcpt-like"/>
</dbReference>
<comment type="subcellular location">
    <subcellularLocation>
        <location evidence="1 8">Cell outer membrane</location>
        <topology evidence="1 8">Multi-pass membrane protein</topology>
    </subcellularLocation>
</comment>
<dbReference type="RefSeq" id="WP_338503063.1">
    <property type="nucleotide sequence ID" value="NZ_CP145607.1"/>
</dbReference>
<keyword evidence="7 8" id="KW-0998">Cell outer membrane</keyword>
<proteinExistence type="inferred from homology"/>
<dbReference type="CDD" id="cd01347">
    <property type="entry name" value="ligand_gated_channel"/>
    <property type="match status" value="1"/>
</dbReference>
<reference evidence="14 15" key="1">
    <citation type="submission" date="2024-02" db="EMBL/GenBank/DDBJ databases">
        <title>Full genome sequence of Sphingomonas kaistensis.</title>
        <authorList>
            <person name="Poletto B.L."/>
            <person name="Silva G."/>
            <person name="Galante D."/>
            <person name="Campos K.R."/>
            <person name="Santos M.B.N."/>
            <person name="Sacchi C.T."/>
        </authorList>
    </citation>
    <scope>NUCLEOTIDE SEQUENCE [LARGE SCALE GENOMIC DNA]</scope>
    <source>
        <strain evidence="14 15">MA4R</strain>
    </source>
</reference>
<evidence type="ECO:0000256" key="8">
    <source>
        <dbReference type="PROSITE-ProRule" id="PRU01360"/>
    </source>
</evidence>
<keyword evidence="3 8" id="KW-1134">Transmembrane beta strand</keyword>
<dbReference type="EMBL" id="CP145607">
    <property type="protein sequence ID" value="WWM70365.1"/>
    <property type="molecule type" value="Genomic_DNA"/>
</dbReference>
<evidence type="ECO:0000256" key="10">
    <source>
        <dbReference type="SAM" id="MobiDB-lite"/>
    </source>
</evidence>
<evidence type="ECO:0000313" key="14">
    <source>
        <dbReference type="EMBL" id="WWM70365.1"/>
    </source>
</evidence>
<evidence type="ECO:0000256" key="9">
    <source>
        <dbReference type="RuleBase" id="RU003357"/>
    </source>
</evidence>